<dbReference type="Proteomes" id="UP000321201">
    <property type="component" value="Unassembled WGS sequence"/>
</dbReference>
<dbReference type="InterPro" id="IPR043135">
    <property type="entry name" value="Fur_C"/>
</dbReference>
<comment type="cofactor">
    <cofactor evidence="7">
        <name>Zn(2+)</name>
        <dbReference type="ChEBI" id="CHEBI:29105"/>
    </cofactor>
    <text evidence="7">Binds 1 zinc ion per subunit.</text>
</comment>
<dbReference type="InterPro" id="IPR036390">
    <property type="entry name" value="WH_DNA-bd_sf"/>
</dbReference>
<evidence type="ECO:0000256" key="1">
    <source>
        <dbReference type="ARBA" id="ARBA00007957"/>
    </source>
</evidence>
<name>A0A5C7EMS3_9PROT</name>
<dbReference type="GO" id="GO:0008270">
    <property type="term" value="F:zinc ion binding"/>
    <property type="evidence" value="ECO:0007669"/>
    <property type="project" value="TreeGrafter"/>
</dbReference>
<dbReference type="SUPFAM" id="SSF46785">
    <property type="entry name" value="Winged helix' DNA-binding domain"/>
    <property type="match status" value="1"/>
</dbReference>
<sequence length="157" mass="17220">MVRTRLRRAAAGASPPGRWESAAEALILKRAQRATSARVRVLGVLLAAGRPLTHHQVQEALKGRVRVDRVTVYRVLEWLTSRDLAHKIVGDDRVWRYKAHPDSAEHGHAHFKCSRCGAVFCLENTSTAYALTLPPGYRSQAVELTIRGLCASCAGAA</sequence>
<organism evidence="8 9">
    <name type="scientific">Pelomicrobium methylotrophicum</name>
    <dbReference type="NCBI Taxonomy" id="2602750"/>
    <lineage>
        <taxon>Bacteria</taxon>
        <taxon>Pseudomonadati</taxon>
        <taxon>Pseudomonadota</taxon>
        <taxon>Hydrogenophilia</taxon>
        <taxon>Hydrogenophilia incertae sedis</taxon>
        <taxon>Pelomicrobium</taxon>
    </lineage>
</organism>
<dbReference type="InterPro" id="IPR002481">
    <property type="entry name" value="FUR"/>
</dbReference>
<keyword evidence="4" id="KW-0805">Transcription regulation</keyword>
<keyword evidence="6" id="KW-0804">Transcription</keyword>
<comment type="similarity">
    <text evidence="1">Belongs to the Fur family.</text>
</comment>
<dbReference type="InterPro" id="IPR036388">
    <property type="entry name" value="WH-like_DNA-bd_sf"/>
</dbReference>
<gene>
    <name evidence="8" type="ORF">FR698_01500</name>
</gene>
<keyword evidence="7" id="KW-0479">Metal-binding</keyword>
<dbReference type="GO" id="GO:1900376">
    <property type="term" value="P:regulation of secondary metabolite biosynthetic process"/>
    <property type="evidence" value="ECO:0007669"/>
    <property type="project" value="TreeGrafter"/>
</dbReference>
<dbReference type="Gene3D" id="3.30.1490.190">
    <property type="match status" value="1"/>
</dbReference>
<keyword evidence="5" id="KW-0238">DNA-binding</keyword>
<comment type="caution">
    <text evidence="8">The sequence shown here is derived from an EMBL/GenBank/DDBJ whole genome shotgun (WGS) entry which is preliminary data.</text>
</comment>
<evidence type="ECO:0000256" key="3">
    <source>
        <dbReference type="ARBA" id="ARBA00022833"/>
    </source>
</evidence>
<dbReference type="OrthoDB" id="8659436at2"/>
<dbReference type="PANTHER" id="PTHR33202">
    <property type="entry name" value="ZINC UPTAKE REGULATION PROTEIN"/>
    <property type="match status" value="1"/>
</dbReference>
<dbReference type="GO" id="GO:0045892">
    <property type="term" value="P:negative regulation of DNA-templated transcription"/>
    <property type="evidence" value="ECO:0007669"/>
    <property type="project" value="TreeGrafter"/>
</dbReference>
<dbReference type="Gene3D" id="1.10.10.10">
    <property type="entry name" value="Winged helix-like DNA-binding domain superfamily/Winged helix DNA-binding domain"/>
    <property type="match status" value="1"/>
</dbReference>
<keyword evidence="2" id="KW-0678">Repressor</keyword>
<dbReference type="RefSeq" id="WP_147798388.1">
    <property type="nucleotide sequence ID" value="NZ_VPFL01000001.1"/>
</dbReference>
<dbReference type="GO" id="GO:0000976">
    <property type="term" value="F:transcription cis-regulatory region binding"/>
    <property type="evidence" value="ECO:0007669"/>
    <property type="project" value="TreeGrafter"/>
</dbReference>
<evidence type="ECO:0000256" key="2">
    <source>
        <dbReference type="ARBA" id="ARBA00022491"/>
    </source>
</evidence>
<reference evidence="8 9" key="1">
    <citation type="submission" date="2019-08" db="EMBL/GenBank/DDBJ databases">
        <title>Pelomicrobium methylotrophicum gen. nov., sp. nov. a moderately thermophilic, facultatively anaerobic, lithoautotrophic and methylotrophic bacterium isolated from a terrestrial mud volcano.</title>
        <authorList>
            <person name="Slobodkina G.B."/>
            <person name="Merkel A.Y."/>
            <person name="Slobodkin A.I."/>
        </authorList>
    </citation>
    <scope>NUCLEOTIDE SEQUENCE [LARGE SCALE GENOMIC DNA]</scope>
    <source>
        <strain evidence="8 9">SM250</strain>
    </source>
</reference>
<keyword evidence="3 7" id="KW-0862">Zinc</keyword>
<feature type="binding site" evidence="7">
    <location>
        <position position="150"/>
    </location>
    <ligand>
        <name>Zn(2+)</name>
        <dbReference type="ChEBI" id="CHEBI:29105"/>
    </ligand>
</feature>
<dbReference type="InParanoid" id="A0A5C7EMS3"/>
<dbReference type="Pfam" id="PF01475">
    <property type="entry name" value="FUR"/>
    <property type="match status" value="1"/>
</dbReference>
<evidence type="ECO:0000256" key="4">
    <source>
        <dbReference type="ARBA" id="ARBA00023015"/>
    </source>
</evidence>
<feature type="binding site" evidence="7">
    <location>
        <position position="153"/>
    </location>
    <ligand>
        <name>Zn(2+)</name>
        <dbReference type="ChEBI" id="CHEBI:29105"/>
    </ligand>
</feature>
<dbReference type="GO" id="GO:0003700">
    <property type="term" value="F:DNA-binding transcription factor activity"/>
    <property type="evidence" value="ECO:0007669"/>
    <property type="project" value="InterPro"/>
</dbReference>
<evidence type="ECO:0000256" key="6">
    <source>
        <dbReference type="ARBA" id="ARBA00023163"/>
    </source>
</evidence>
<proteinExistence type="inferred from homology"/>
<evidence type="ECO:0000313" key="9">
    <source>
        <dbReference type="Proteomes" id="UP000321201"/>
    </source>
</evidence>
<dbReference type="PANTHER" id="PTHR33202:SF7">
    <property type="entry name" value="FERRIC UPTAKE REGULATION PROTEIN"/>
    <property type="match status" value="1"/>
</dbReference>
<protein>
    <submittedName>
        <fullName evidence="8">Transcriptional repressor</fullName>
    </submittedName>
</protein>
<evidence type="ECO:0000256" key="5">
    <source>
        <dbReference type="ARBA" id="ARBA00023125"/>
    </source>
</evidence>
<dbReference type="AlphaFoldDB" id="A0A5C7EMS3"/>
<feature type="binding site" evidence="7">
    <location>
        <position position="113"/>
    </location>
    <ligand>
        <name>Zn(2+)</name>
        <dbReference type="ChEBI" id="CHEBI:29105"/>
    </ligand>
</feature>
<feature type="binding site" evidence="7">
    <location>
        <position position="116"/>
    </location>
    <ligand>
        <name>Zn(2+)</name>
        <dbReference type="ChEBI" id="CHEBI:29105"/>
    </ligand>
</feature>
<evidence type="ECO:0000256" key="7">
    <source>
        <dbReference type="PIRSR" id="PIRSR602481-1"/>
    </source>
</evidence>
<evidence type="ECO:0000313" key="8">
    <source>
        <dbReference type="EMBL" id="TXF13803.1"/>
    </source>
</evidence>
<accession>A0A5C7EMS3</accession>
<dbReference type="EMBL" id="VPFL01000001">
    <property type="protein sequence ID" value="TXF13803.1"/>
    <property type="molecule type" value="Genomic_DNA"/>
</dbReference>
<keyword evidence="9" id="KW-1185">Reference proteome</keyword>